<keyword evidence="3" id="KW-0175">Coiled coil</keyword>
<evidence type="ECO:0000313" key="5">
    <source>
        <dbReference type="Proteomes" id="UP000692954"/>
    </source>
</evidence>
<dbReference type="GO" id="GO:0000445">
    <property type="term" value="C:THO complex part of transcription export complex"/>
    <property type="evidence" value="ECO:0007669"/>
    <property type="project" value="InterPro"/>
</dbReference>
<name>A0A8S1KT77_9CILI</name>
<dbReference type="EMBL" id="CAJJDN010000010">
    <property type="protein sequence ID" value="CAD8056773.1"/>
    <property type="molecule type" value="Genomic_DNA"/>
</dbReference>
<protein>
    <submittedName>
        <fullName evidence="4">Uncharacterized protein</fullName>
    </submittedName>
</protein>
<dbReference type="GO" id="GO:0006397">
    <property type="term" value="P:mRNA processing"/>
    <property type="evidence" value="ECO:0007669"/>
    <property type="project" value="InterPro"/>
</dbReference>
<dbReference type="InterPro" id="IPR008501">
    <property type="entry name" value="THOC7/Mft1"/>
</dbReference>
<proteinExistence type="predicted"/>
<comment type="subcellular location">
    <subcellularLocation>
        <location evidence="1">Nucleus</location>
    </subcellularLocation>
</comment>
<evidence type="ECO:0000256" key="2">
    <source>
        <dbReference type="ARBA" id="ARBA00023242"/>
    </source>
</evidence>
<sequence>MMNRDLQPPYKLDPDSTERIIKDLLIYKDAQLKVILKKYIEITAPQETLSEEKLQQLAAEFQKEIAVYEFQIAKAVRQLEAQNFDREQNQELNKSIIEGIKKTDYEIENLKRVYQIEEQIKINRQHYEFLSKQISSYENVDKVVKNIEVATKNIDQLKIQHKQAEELIKIKEKQLFMMLHLMQDLIEVKNEQ</sequence>
<keyword evidence="2" id="KW-0539">Nucleus</keyword>
<dbReference type="Pfam" id="PF05615">
    <property type="entry name" value="THOC7"/>
    <property type="match status" value="1"/>
</dbReference>
<accession>A0A8S1KT77</accession>
<comment type="caution">
    <text evidence="4">The sequence shown here is derived from an EMBL/GenBank/DDBJ whole genome shotgun (WGS) entry which is preliminary data.</text>
</comment>
<gene>
    <name evidence="4" type="ORF">PSON_ATCC_30995.1.T0100451</name>
</gene>
<evidence type="ECO:0000256" key="3">
    <source>
        <dbReference type="SAM" id="Coils"/>
    </source>
</evidence>
<evidence type="ECO:0000313" key="4">
    <source>
        <dbReference type="EMBL" id="CAD8056773.1"/>
    </source>
</evidence>
<evidence type="ECO:0000256" key="1">
    <source>
        <dbReference type="ARBA" id="ARBA00004123"/>
    </source>
</evidence>
<organism evidence="4 5">
    <name type="scientific">Paramecium sonneborni</name>
    <dbReference type="NCBI Taxonomy" id="65129"/>
    <lineage>
        <taxon>Eukaryota</taxon>
        <taxon>Sar</taxon>
        <taxon>Alveolata</taxon>
        <taxon>Ciliophora</taxon>
        <taxon>Intramacronucleata</taxon>
        <taxon>Oligohymenophorea</taxon>
        <taxon>Peniculida</taxon>
        <taxon>Parameciidae</taxon>
        <taxon>Paramecium</taxon>
    </lineage>
</organism>
<dbReference type="AlphaFoldDB" id="A0A8S1KT77"/>
<keyword evidence="5" id="KW-1185">Reference proteome</keyword>
<dbReference type="Proteomes" id="UP000692954">
    <property type="component" value="Unassembled WGS sequence"/>
</dbReference>
<dbReference type="OrthoDB" id="295577at2759"/>
<reference evidence="4" key="1">
    <citation type="submission" date="2021-01" db="EMBL/GenBank/DDBJ databases">
        <authorList>
            <consortium name="Genoscope - CEA"/>
            <person name="William W."/>
        </authorList>
    </citation>
    <scope>NUCLEOTIDE SEQUENCE</scope>
</reference>
<feature type="coiled-coil region" evidence="3">
    <location>
        <begin position="140"/>
        <end position="174"/>
    </location>
</feature>